<dbReference type="CDD" id="cd03230">
    <property type="entry name" value="ABC_DR_subfamily_A"/>
    <property type="match status" value="1"/>
</dbReference>
<protein>
    <submittedName>
        <fullName evidence="7">ABC-2 type transport system ATP-binding protein</fullName>
    </submittedName>
</protein>
<keyword evidence="3" id="KW-0547">Nucleotide-binding</keyword>
<proteinExistence type="predicted"/>
<gene>
    <name evidence="7" type="ORF">IW245_001507</name>
</gene>
<dbReference type="InterPro" id="IPR003593">
    <property type="entry name" value="AAA+_ATPase"/>
</dbReference>
<evidence type="ECO:0000256" key="5">
    <source>
        <dbReference type="ARBA" id="ARBA00023251"/>
    </source>
</evidence>
<evidence type="ECO:0000256" key="3">
    <source>
        <dbReference type="ARBA" id="ARBA00022741"/>
    </source>
</evidence>
<comment type="subcellular location">
    <subcellularLocation>
        <location evidence="1">Cell membrane</location>
        <topology evidence="1">Peripheral membrane protein</topology>
    </subcellularLocation>
</comment>
<dbReference type="Proteomes" id="UP000622552">
    <property type="component" value="Unassembled WGS sequence"/>
</dbReference>
<dbReference type="PANTHER" id="PTHR42711:SF16">
    <property type="entry name" value="ABC TRANSPORTER ATP-BINDING PROTEIN"/>
    <property type="match status" value="1"/>
</dbReference>
<dbReference type="InterPro" id="IPR027417">
    <property type="entry name" value="P-loop_NTPase"/>
</dbReference>
<evidence type="ECO:0000256" key="1">
    <source>
        <dbReference type="ARBA" id="ARBA00004202"/>
    </source>
</evidence>
<dbReference type="InterPro" id="IPR003439">
    <property type="entry name" value="ABC_transporter-like_ATP-bd"/>
</dbReference>
<dbReference type="GO" id="GO:0046677">
    <property type="term" value="P:response to antibiotic"/>
    <property type="evidence" value="ECO:0007669"/>
    <property type="project" value="UniProtKB-KW"/>
</dbReference>
<evidence type="ECO:0000256" key="4">
    <source>
        <dbReference type="ARBA" id="ARBA00022840"/>
    </source>
</evidence>
<keyword evidence="2" id="KW-0813">Transport</keyword>
<dbReference type="PROSITE" id="PS50893">
    <property type="entry name" value="ABC_TRANSPORTER_2"/>
    <property type="match status" value="1"/>
</dbReference>
<keyword evidence="4 7" id="KW-0067">ATP-binding</keyword>
<evidence type="ECO:0000256" key="2">
    <source>
        <dbReference type="ARBA" id="ARBA00022448"/>
    </source>
</evidence>
<dbReference type="InterPro" id="IPR017871">
    <property type="entry name" value="ABC_transporter-like_CS"/>
</dbReference>
<comment type="caution">
    <text evidence="7">The sequence shown here is derived from an EMBL/GenBank/DDBJ whole genome shotgun (WGS) entry which is preliminary data.</text>
</comment>
<keyword evidence="5" id="KW-0046">Antibiotic resistance</keyword>
<accession>A0A8J7GP61</accession>
<dbReference type="SUPFAM" id="SSF52540">
    <property type="entry name" value="P-loop containing nucleoside triphosphate hydrolases"/>
    <property type="match status" value="1"/>
</dbReference>
<evidence type="ECO:0000313" key="8">
    <source>
        <dbReference type="Proteomes" id="UP000622552"/>
    </source>
</evidence>
<dbReference type="RefSeq" id="WP_197002437.1">
    <property type="nucleotide sequence ID" value="NZ_BONS01000003.1"/>
</dbReference>
<dbReference type="GO" id="GO:0005886">
    <property type="term" value="C:plasma membrane"/>
    <property type="evidence" value="ECO:0007669"/>
    <property type="project" value="UniProtKB-SubCell"/>
</dbReference>
<name>A0A8J7GP61_9ACTN</name>
<dbReference type="SMART" id="SM00382">
    <property type="entry name" value="AAA"/>
    <property type="match status" value="1"/>
</dbReference>
<dbReference type="InterPro" id="IPR050763">
    <property type="entry name" value="ABC_transporter_ATP-binding"/>
</dbReference>
<dbReference type="GO" id="GO:0016887">
    <property type="term" value="F:ATP hydrolysis activity"/>
    <property type="evidence" value="ECO:0007669"/>
    <property type="project" value="InterPro"/>
</dbReference>
<feature type="domain" description="ABC transporter" evidence="6">
    <location>
        <begin position="5"/>
        <end position="230"/>
    </location>
</feature>
<sequence length="305" mass="32260">MADAVTLRDITVRYGPKVAVDAVSLTVGAGEVVGVIGPNGAGKTSLLECAEGLRRPAGGTVTVAGLDPLADRARLALVTGVQPQHSSYPDRARVEELCRLYAGFYPAPADWGALLDEFGLGGSRRSWATKLSGGQKQRLSLVLALIGRPEVVFLDELTTGLDPTARRDVWAGLRRRNTDGLTIVITSHHMEEVEFLCDRVAVLVGGRLVALDSVVGLVRAHAGDTDRLVVEDAGPGLRRELEAVDPGVLVSPAGQKLLVDASGAARELVTRLLAERGARVREVPASLDDVYLRLTGQPSGGNDVR</sequence>
<dbReference type="AlphaFoldDB" id="A0A8J7GP61"/>
<dbReference type="PANTHER" id="PTHR42711">
    <property type="entry name" value="ABC TRANSPORTER ATP-BINDING PROTEIN"/>
    <property type="match status" value="1"/>
</dbReference>
<keyword evidence="8" id="KW-1185">Reference proteome</keyword>
<organism evidence="7 8">
    <name type="scientific">Longispora fulva</name>
    <dbReference type="NCBI Taxonomy" id="619741"/>
    <lineage>
        <taxon>Bacteria</taxon>
        <taxon>Bacillati</taxon>
        <taxon>Actinomycetota</taxon>
        <taxon>Actinomycetes</taxon>
        <taxon>Micromonosporales</taxon>
        <taxon>Micromonosporaceae</taxon>
        <taxon>Longispora</taxon>
    </lineage>
</organism>
<dbReference type="Pfam" id="PF00005">
    <property type="entry name" value="ABC_tran"/>
    <property type="match status" value="1"/>
</dbReference>
<dbReference type="EMBL" id="JADOUF010000001">
    <property type="protein sequence ID" value="MBG6135313.1"/>
    <property type="molecule type" value="Genomic_DNA"/>
</dbReference>
<dbReference type="GO" id="GO:0005524">
    <property type="term" value="F:ATP binding"/>
    <property type="evidence" value="ECO:0007669"/>
    <property type="project" value="UniProtKB-KW"/>
</dbReference>
<dbReference type="Gene3D" id="3.40.50.300">
    <property type="entry name" value="P-loop containing nucleotide triphosphate hydrolases"/>
    <property type="match status" value="1"/>
</dbReference>
<evidence type="ECO:0000313" key="7">
    <source>
        <dbReference type="EMBL" id="MBG6135313.1"/>
    </source>
</evidence>
<evidence type="ECO:0000259" key="6">
    <source>
        <dbReference type="PROSITE" id="PS50893"/>
    </source>
</evidence>
<reference evidence="7" key="1">
    <citation type="submission" date="2020-11" db="EMBL/GenBank/DDBJ databases">
        <title>Sequencing the genomes of 1000 actinobacteria strains.</title>
        <authorList>
            <person name="Klenk H.-P."/>
        </authorList>
    </citation>
    <scope>NUCLEOTIDE SEQUENCE</scope>
    <source>
        <strain evidence="7">DSM 45356</strain>
    </source>
</reference>
<dbReference type="PROSITE" id="PS00211">
    <property type="entry name" value="ABC_TRANSPORTER_1"/>
    <property type="match status" value="1"/>
</dbReference>